<dbReference type="PANTHER" id="PTHR31218">
    <property type="entry name" value="WAT1-RELATED PROTEIN"/>
    <property type="match status" value="1"/>
</dbReference>
<dbReference type="InterPro" id="IPR030184">
    <property type="entry name" value="WAT1-related"/>
</dbReference>
<feature type="transmembrane region" description="Helical" evidence="6">
    <location>
        <begin position="253"/>
        <end position="274"/>
    </location>
</feature>
<keyword evidence="4 6" id="KW-1133">Transmembrane helix</keyword>
<keyword evidence="3 6" id="KW-0812">Transmembrane</keyword>
<feature type="transmembrane region" description="Helical" evidence="6">
    <location>
        <begin position="346"/>
        <end position="364"/>
    </location>
</feature>
<feature type="transmembrane region" description="Helical" evidence="6">
    <location>
        <begin position="138"/>
        <end position="159"/>
    </location>
</feature>
<dbReference type="InterPro" id="IPR000620">
    <property type="entry name" value="EamA_dom"/>
</dbReference>
<evidence type="ECO:0000256" key="5">
    <source>
        <dbReference type="ARBA" id="ARBA00023136"/>
    </source>
</evidence>
<reference evidence="8" key="2">
    <citation type="submission" date="2019-01" db="UniProtKB">
        <authorList>
            <consortium name="EnsemblPlants"/>
        </authorList>
    </citation>
    <scope>IDENTIFICATION</scope>
    <source>
        <strain evidence="8">cv. Heinz 1706</strain>
    </source>
</reference>
<dbReference type="SUPFAM" id="SSF103481">
    <property type="entry name" value="Multidrug resistance efflux transporter EmrE"/>
    <property type="match status" value="2"/>
</dbReference>
<reference evidence="8" key="1">
    <citation type="journal article" date="2012" name="Nature">
        <title>The tomato genome sequence provides insights into fleshy fruit evolution.</title>
        <authorList>
            <consortium name="Tomato Genome Consortium"/>
        </authorList>
    </citation>
    <scope>NUCLEOTIDE SEQUENCE [LARGE SCALE GENOMIC DNA]</scope>
    <source>
        <strain evidence="8">cv. Heinz 1706</strain>
    </source>
</reference>
<feature type="transmembrane region" description="Helical" evidence="6">
    <location>
        <begin position="221"/>
        <end position="241"/>
    </location>
</feature>
<feature type="transmembrane region" description="Helical" evidence="6">
    <location>
        <begin position="49"/>
        <end position="69"/>
    </location>
</feature>
<dbReference type="OMA" id="GNFGIWS"/>
<dbReference type="AlphaFoldDB" id="A0A3Q7G0I9"/>
<feature type="transmembrane region" description="Helical" evidence="6">
    <location>
        <begin position="319"/>
        <end position="340"/>
    </location>
</feature>
<evidence type="ECO:0000256" key="1">
    <source>
        <dbReference type="ARBA" id="ARBA00004141"/>
    </source>
</evidence>
<dbReference type="Pfam" id="PF00892">
    <property type="entry name" value="EamA"/>
    <property type="match status" value="2"/>
</dbReference>
<feature type="transmembrane region" description="Helical" evidence="6">
    <location>
        <begin position="110"/>
        <end position="132"/>
    </location>
</feature>
<evidence type="ECO:0000259" key="7">
    <source>
        <dbReference type="Pfam" id="PF00892"/>
    </source>
</evidence>
<evidence type="ECO:0000256" key="4">
    <source>
        <dbReference type="ARBA" id="ARBA00022989"/>
    </source>
</evidence>
<dbReference type="InParanoid" id="A0A3Q7G0I9"/>
<evidence type="ECO:0000256" key="3">
    <source>
        <dbReference type="ARBA" id="ARBA00022692"/>
    </source>
</evidence>
<sequence length="406" mass="44793">YKLHKAIYKQYKHFFINQSYSFFFQLIRKTMSSNTKECLMKLLKRSKPYLAVIFLQFGFGGSAIIAKTALNNGMSHYTFSVYRNLFAAVVFAPFAALLERKIRPKMTLSIFWKIMLLGLLEPVIDQNLYYAGMKYTTATFATAMCNVLPAITFLLAWILRLENVNVWKVSSQAKIIGTIITLGGATIMSLVGGPIIGLPWTKHHSNVPTTKNVVSPNELNPVKGAIFIAAGCFCWACFYNLQAITLKKYQAGMSLTSLICMSGALQGTALTLLVQRGNFGIWSIKWGSSLFYASLYCGIVNSGIGYYVSGLIMNEKGPVFVTAFNPLNMVIVAILGSFILSEQLNMGRVVGAAVIVVGLYLVIWGTSKDKNSTKIVSTKENVESNNDKELADIKSSNQLVIGDESV</sequence>
<proteinExistence type="inferred from homology"/>
<name>A0A3Q7G0I9_SOLLC</name>
<evidence type="ECO:0000313" key="9">
    <source>
        <dbReference type="Proteomes" id="UP000004994"/>
    </source>
</evidence>
<feature type="domain" description="EamA" evidence="7">
    <location>
        <begin position="223"/>
        <end position="363"/>
    </location>
</feature>
<dbReference type="EnsemblPlants" id="Solyc04g011340.3.1">
    <property type="protein sequence ID" value="Solyc04g011340.3.1"/>
    <property type="gene ID" value="Solyc04g011340.3"/>
</dbReference>
<organism evidence="8">
    <name type="scientific">Solanum lycopersicum</name>
    <name type="common">Tomato</name>
    <name type="synonym">Lycopersicon esculentum</name>
    <dbReference type="NCBI Taxonomy" id="4081"/>
    <lineage>
        <taxon>Eukaryota</taxon>
        <taxon>Viridiplantae</taxon>
        <taxon>Streptophyta</taxon>
        <taxon>Embryophyta</taxon>
        <taxon>Tracheophyta</taxon>
        <taxon>Spermatophyta</taxon>
        <taxon>Magnoliopsida</taxon>
        <taxon>eudicotyledons</taxon>
        <taxon>Gunneridae</taxon>
        <taxon>Pentapetalae</taxon>
        <taxon>asterids</taxon>
        <taxon>lamiids</taxon>
        <taxon>Solanales</taxon>
        <taxon>Solanaceae</taxon>
        <taxon>Solanoideae</taxon>
        <taxon>Solaneae</taxon>
        <taxon>Solanum</taxon>
        <taxon>Solanum subgen. Lycopersicon</taxon>
    </lineage>
</organism>
<protein>
    <recommendedName>
        <fullName evidence="6">WAT1-related protein</fullName>
    </recommendedName>
</protein>
<feature type="transmembrane region" description="Helical" evidence="6">
    <location>
        <begin position="81"/>
        <end position="98"/>
    </location>
</feature>
<comment type="similarity">
    <text evidence="2 6">Belongs to the drug/metabolite transporter (DMT) superfamily. Plant drug/metabolite exporter (P-DME) (TC 2.A.7.4) family.</text>
</comment>
<comment type="subcellular location">
    <subcellularLocation>
        <location evidence="1 6">Membrane</location>
        <topology evidence="1 6">Multi-pass membrane protein</topology>
    </subcellularLocation>
</comment>
<evidence type="ECO:0000313" key="8">
    <source>
        <dbReference type="EnsemblPlants" id="Solyc04g011340.3.1"/>
    </source>
</evidence>
<dbReference type="Proteomes" id="UP000004994">
    <property type="component" value="Chromosome 4"/>
</dbReference>
<dbReference type="GO" id="GO:0022857">
    <property type="term" value="F:transmembrane transporter activity"/>
    <property type="evidence" value="ECO:0007669"/>
    <property type="project" value="InterPro"/>
</dbReference>
<accession>A0A3Q7G0I9</accession>
<feature type="transmembrane region" description="Helical" evidence="6">
    <location>
        <begin position="179"/>
        <end position="201"/>
    </location>
</feature>
<dbReference type="InterPro" id="IPR037185">
    <property type="entry name" value="EmrE-like"/>
</dbReference>
<dbReference type="Gramene" id="Solyc04g011340.3.1">
    <property type="protein sequence ID" value="Solyc04g011340.3.1"/>
    <property type="gene ID" value="Solyc04g011340.3"/>
</dbReference>
<keyword evidence="5 6" id="KW-0472">Membrane</keyword>
<feature type="domain" description="EamA" evidence="7">
    <location>
        <begin position="49"/>
        <end position="189"/>
    </location>
</feature>
<keyword evidence="9" id="KW-1185">Reference proteome</keyword>
<dbReference type="GO" id="GO:0005886">
    <property type="term" value="C:plasma membrane"/>
    <property type="evidence" value="ECO:0000318"/>
    <property type="project" value="GO_Central"/>
</dbReference>
<feature type="transmembrane region" description="Helical" evidence="6">
    <location>
        <begin position="286"/>
        <end position="307"/>
    </location>
</feature>
<evidence type="ECO:0000256" key="6">
    <source>
        <dbReference type="RuleBase" id="RU363077"/>
    </source>
</evidence>
<evidence type="ECO:0000256" key="2">
    <source>
        <dbReference type="ARBA" id="ARBA00007635"/>
    </source>
</evidence>
<dbReference type="PaxDb" id="4081-Solyc04g011340.2.1"/>